<sequence>LNRLGVIIRMFGTESLVALDEAAKITARRQKQFELAVRDTIIKKEHTLKHNPDGGYELDSFWKEILNNTKNPSPARLAELERFAERQTFTEPATSGLVRWLIRSRQGLIQSPSVIEKGLGVGMFITIPFVNTLENIGKTTARMVPGMRGVIADVRKDMEKDRKTGIAKRPVARAEAQARAQFGTGLLLLGVILASKGTITGGGPPERKRKAAWRAAGNSEWSIKKGDRWVPYNRFGPLGMVLGLGAQVHDVVRWGGDVYEDEKIKRAIQASTVALTSLIGDQIWWGSGIDAMTSVYDISEGSFRPEKFGDKLLRSFLPNVVGQLGEKKEKLVRDGYEA</sequence>
<organism evidence="1">
    <name type="scientific">marine sediment metagenome</name>
    <dbReference type="NCBI Taxonomy" id="412755"/>
    <lineage>
        <taxon>unclassified sequences</taxon>
        <taxon>metagenomes</taxon>
        <taxon>ecological metagenomes</taxon>
    </lineage>
</organism>
<proteinExistence type="predicted"/>
<accession>A0A0F8YLP5</accession>
<reference evidence="1" key="1">
    <citation type="journal article" date="2015" name="Nature">
        <title>Complex archaea that bridge the gap between prokaryotes and eukaryotes.</title>
        <authorList>
            <person name="Spang A."/>
            <person name="Saw J.H."/>
            <person name="Jorgensen S.L."/>
            <person name="Zaremba-Niedzwiedzka K."/>
            <person name="Martijn J."/>
            <person name="Lind A.E."/>
            <person name="van Eijk R."/>
            <person name="Schleper C."/>
            <person name="Guy L."/>
            <person name="Ettema T.J."/>
        </authorList>
    </citation>
    <scope>NUCLEOTIDE SEQUENCE</scope>
</reference>
<feature type="non-terminal residue" evidence="1">
    <location>
        <position position="1"/>
    </location>
</feature>
<comment type="caution">
    <text evidence="1">The sequence shown here is derived from an EMBL/GenBank/DDBJ whole genome shotgun (WGS) entry which is preliminary data.</text>
</comment>
<protein>
    <submittedName>
        <fullName evidence="1">Uncharacterized protein</fullName>
    </submittedName>
</protein>
<gene>
    <name evidence="1" type="ORF">LCGC14_3139420</name>
</gene>
<feature type="non-terminal residue" evidence="1">
    <location>
        <position position="338"/>
    </location>
</feature>
<dbReference type="EMBL" id="LAZR01068773">
    <property type="protein sequence ID" value="KKK49006.1"/>
    <property type="molecule type" value="Genomic_DNA"/>
</dbReference>
<evidence type="ECO:0000313" key="1">
    <source>
        <dbReference type="EMBL" id="KKK49006.1"/>
    </source>
</evidence>
<dbReference type="AlphaFoldDB" id="A0A0F8YLP5"/>
<name>A0A0F8YLP5_9ZZZZ</name>